<dbReference type="AlphaFoldDB" id="G8X9D7"/>
<accession>G8X9D7</accession>
<sequence>MTPQEELEKIIFDLGVSKVKIAEILGLSYNTLSKMLLDNQPRHNVNVGHVEKVKAYYKALVSKM</sequence>
<dbReference type="STRING" id="1041826.FCOL_05295"/>
<dbReference type="RefSeq" id="WP_014165163.1">
    <property type="nucleotide sequence ID" value="NC_016510.2"/>
</dbReference>
<dbReference type="KEGG" id="fco:FCOL_05295"/>
<evidence type="ECO:0000313" key="1">
    <source>
        <dbReference type="EMBL" id="AEW85884.1"/>
    </source>
</evidence>
<organism evidence="1 2">
    <name type="scientific">Flavobacterium columnare (strain ATCC 49512 / CIP 103533 / TG 44/87)</name>
    <dbReference type="NCBI Taxonomy" id="1041826"/>
    <lineage>
        <taxon>Bacteria</taxon>
        <taxon>Pseudomonadati</taxon>
        <taxon>Bacteroidota</taxon>
        <taxon>Flavobacteriia</taxon>
        <taxon>Flavobacteriales</taxon>
        <taxon>Flavobacteriaceae</taxon>
        <taxon>Flavobacterium</taxon>
    </lineage>
</organism>
<evidence type="ECO:0008006" key="3">
    <source>
        <dbReference type="Google" id="ProtNLM"/>
    </source>
</evidence>
<dbReference type="EMBL" id="CP003222">
    <property type="protein sequence ID" value="AEW85884.1"/>
    <property type="molecule type" value="Genomic_DNA"/>
</dbReference>
<proteinExistence type="predicted"/>
<protein>
    <recommendedName>
        <fullName evidence="3">Helix-turn-helix domain-containing protein</fullName>
    </recommendedName>
</protein>
<dbReference type="HOGENOM" id="CLU_2861181_0_0_10"/>
<evidence type="ECO:0000313" key="2">
    <source>
        <dbReference type="Proteomes" id="UP000005638"/>
    </source>
</evidence>
<dbReference type="Proteomes" id="UP000005638">
    <property type="component" value="Chromosome"/>
</dbReference>
<gene>
    <name evidence="1" type="ordered locus">FCOL_05295</name>
</gene>
<name>G8X9D7_FLACA</name>
<reference evidence="1 2" key="1">
    <citation type="journal article" date="2012" name="J. Bacteriol.">
        <title>Genome Sequence of the Fish Pathogen Flavobacterium columnare ATCC 49512.</title>
        <authorList>
            <person name="Tekedar H.C."/>
            <person name="Karsi A."/>
            <person name="Gillaspy A.F."/>
            <person name="Dyer D.W."/>
            <person name="Benton N.R."/>
            <person name="Zaitshik J."/>
            <person name="Vamenta S."/>
            <person name="Banes M.M."/>
            <person name="Gulsoy N."/>
            <person name="Aboko-Cole M."/>
            <person name="Waldbieser G.C."/>
            <person name="Lawrence M.L."/>
        </authorList>
    </citation>
    <scope>NUCLEOTIDE SEQUENCE [LARGE SCALE GENOMIC DNA]</scope>
    <source>
        <strain evidence="2">ATCC 49512 / CIP 103533 / TG 44/87</strain>
    </source>
</reference>
<keyword evidence="2" id="KW-1185">Reference proteome</keyword>